<dbReference type="Proteomes" id="UP000822688">
    <property type="component" value="Chromosome 6"/>
</dbReference>
<evidence type="ECO:0000256" key="6">
    <source>
        <dbReference type="SAM" id="MobiDB-lite"/>
    </source>
</evidence>
<comment type="caution">
    <text evidence="8">The sequence shown here is derived from an EMBL/GenBank/DDBJ whole genome shotgun (WGS) entry which is preliminary data.</text>
</comment>
<dbReference type="AlphaFoldDB" id="A0A8T0HJ44"/>
<keyword evidence="9" id="KW-1185">Reference proteome</keyword>
<dbReference type="GO" id="GO:0016987">
    <property type="term" value="F:sigma factor activity"/>
    <property type="evidence" value="ECO:0007669"/>
    <property type="project" value="UniProtKB-KW"/>
</dbReference>
<dbReference type="GO" id="GO:0003677">
    <property type="term" value="F:DNA binding"/>
    <property type="evidence" value="ECO:0007669"/>
    <property type="project" value="UniProtKB-KW"/>
</dbReference>
<dbReference type="Gene3D" id="1.10.10.10">
    <property type="entry name" value="Winged helix-like DNA-binding domain superfamily/Winged helix DNA-binding domain"/>
    <property type="match status" value="2"/>
</dbReference>
<dbReference type="OrthoDB" id="2012130at2759"/>
<reference evidence="8 9" key="1">
    <citation type="submission" date="2020-06" db="EMBL/GenBank/DDBJ databases">
        <title>WGS assembly of Ceratodon purpureus strain R40.</title>
        <authorList>
            <person name="Carey S.B."/>
            <person name="Jenkins J."/>
            <person name="Shu S."/>
            <person name="Lovell J.T."/>
            <person name="Sreedasyam A."/>
            <person name="Maumus F."/>
            <person name="Tiley G.P."/>
            <person name="Fernandez-Pozo N."/>
            <person name="Barry K."/>
            <person name="Chen C."/>
            <person name="Wang M."/>
            <person name="Lipzen A."/>
            <person name="Daum C."/>
            <person name="Saski C.A."/>
            <person name="Payton A.C."/>
            <person name="Mcbreen J.C."/>
            <person name="Conrad R.E."/>
            <person name="Kollar L.M."/>
            <person name="Olsson S."/>
            <person name="Huttunen S."/>
            <person name="Landis J.B."/>
            <person name="Wickett N.J."/>
            <person name="Johnson M.G."/>
            <person name="Rensing S.A."/>
            <person name="Grimwood J."/>
            <person name="Schmutz J."/>
            <person name="Mcdaniel S.F."/>
        </authorList>
    </citation>
    <scope>NUCLEOTIDE SEQUENCE [LARGE SCALE GENOMIC DNA]</scope>
    <source>
        <strain evidence="8 9">R40</strain>
    </source>
</reference>
<feature type="compositionally biased region" description="Low complexity" evidence="6">
    <location>
        <begin position="194"/>
        <end position="207"/>
    </location>
</feature>
<dbReference type="InterPro" id="IPR013324">
    <property type="entry name" value="RNA_pol_sigma_r3/r4-like"/>
</dbReference>
<evidence type="ECO:0000256" key="2">
    <source>
        <dbReference type="ARBA" id="ARBA00023015"/>
    </source>
</evidence>
<dbReference type="PRINTS" id="PR00046">
    <property type="entry name" value="SIGMA70FCT"/>
</dbReference>
<evidence type="ECO:0000259" key="7">
    <source>
        <dbReference type="PROSITE" id="PS00715"/>
    </source>
</evidence>
<dbReference type="InterPro" id="IPR009042">
    <property type="entry name" value="RNA_pol_sigma70_r1_2"/>
</dbReference>
<dbReference type="InterPro" id="IPR000943">
    <property type="entry name" value="RNA_pol_sigma70"/>
</dbReference>
<keyword evidence="4" id="KW-0238">DNA-binding</keyword>
<dbReference type="SUPFAM" id="SSF88659">
    <property type="entry name" value="Sigma3 and sigma4 domains of RNA polymerase sigma factors"/>
    <property type="match status" value="2"/>
</dbReference>
<dbReference type="NCBIfam" id="TIGR02937">
    <property type="entry name" value="sigma70-ECF"/>
    <property type="match status" value="1"/>
</dbReference>
<name>A0A8T0HJ44_CERPU</name>
<dbReference type="PANTHER" id="PTHR30603">
    <property type="entry name" value="RNA POLYMERASE SIGMA FACTOR RPO"/>
    <property type="match status" value="1"/>
</dbReference>
<keyword evidence="3" id="KW-0731">Sigma factor</keyword>
<dbReference type="SUPFAM" id="SSF88946">
    <property type="entry name" value="Sigma2 domain of RNA polymerase sigma factors"/>
    <property type="match status" value="1"/>
</dbReference>
<evidence type="ECO:0000256" key="3">
    <source>
        <dbReference type="ARBA" id="ARBA00023082"/>
    </source>
</evidence>
<evidence type="ECO:0000313" key="8">
    <source>
        <dbReference type="EMBL" id="KAG0570815.1"/>
    </source>
</evidence>
<gene>
    <name evidence="8" type="ORF">KC19_6G189300</name>
</gene>
<sequence>MAQALGVLGLQGLQVVHPCKQFGGFFAGEGGVERLQHSQDGAGASCFRQVSLPPIVAISLTASSEELVVVKKEKKKGNLRARKVPARVESSVREHQQTAARALNVLHEHFSSALYQNIALTEDELSRYSIRSPDASTILNQSILEAQWALTLEELMHEEKVRERKVARRTGTGKSKEVKRKKASTSEEVEETCTESTESAESTSTPTKELVVKSGRPSARTRRLEARQRRVAATGKPTPSEVLMIHPLKKYGKGERAKPVKSEGVQDYLTTYLREITKIDLLTKQEEIVLSKKLRIGLNLIEERKKLAAQLGYEPSKEEWAPYMNLSIGELMRKLGEAEWARDKMVMANLRLVVSVAKQYHSYGLEMADLIQEGSIGLLRGVEKFDHTRGFKLSTYVHWWIRQGVTRAIADHSRTVRLPVHVHDTLGRIRKARSLLLSEGSAASVQEISKATSLTGTKIKNTLQVTKKLVSLDMEIGRNTLQNGDGETLHSLVADGDVENQPWTIVERMLMKEDVDKLLTSQLGPRERDIVRLHYGVGRQDGSVMSLESISHRYGVSRERVRQLETAAMRKLQIKSREQGLDRYLHSM</sequence>
<dbReference type="Pfam" id="PF04542">
    <property type="entry name" value="Sigma70_r2"/>
    <property type="match status" value="1"/>
</dbReference>
<dbReference type="InterPro" id="IPR007624">
    <property type="entry name" value="RNA_pol_sigma70_r3"/>
</dbReference>
<organism evidence="8 9">
    <name type="scientific">Ceratodon purpureus</name>
    <name type="common">Fire moss</name>
    <name type="synonym">Dicranum purpureum</name>
    <dbReference type="NCBI Taxonomy" id="3225"/>
    <lineage>
        <taxon>Eukaryota</taxon>
        <taxon>Viridiplantae</taxon>
        <taxon>Streptophyta</taxon>
        <taxon>Embryophyta</taxon>
        <taxon>Bryophyta</taxon>
        <taxon>Bryophytina</taxon>
        <taxon>Bryopsida</taxon>
        <taxon>Dicranidae</taxon>
        <taxon>Pseudoditrichales</taxon>
        <taxon>Ditrichaceae</taxon>
        <taxon>Ceratodon</taxon>
    </lineage>
</organism>
<dbReference type="InterPro" id="IPR007627">
    <property type="entry name" value="RNA_pol_sigma70_r2"/>
</dbReference>
<proteinExistence type="inferred from homology"/>
<dbReference type="CDD" id="cd06171">
    <property type="entry name" value="Sigma70_r4"/>
    <property type="match status" value="1"/>
</dbReference>
<dbReference type="InterPro" id="IPR036388">
    <property type="entry name" value="WH-like_DNA-bd_sf"/>
</dbReference>
<dbReference type="Gene3D" id="1.20.120.1810">
    <property type="match status" value="1"/>
</dbReference>
<dbReference type="Pfam" id="PF04545">
    <property type="entry name" value="Sigma70_r4"/>
    <property type="match status" value="1"/>
</dbReference>
<feature type="domain" description="RNA polymerase sigma-70" evidence="7">
    <location>
        <begin position="369"/>
        <end position="382"/>
    </location>
</feature>
<dbReference type="PANTHER" id="PTHR30603:SF14">
    <property type="entry name" value="RNA POLYMERASE SIGMA FACTOR SIGA"/>
    <property type="match status" value="1"/>
</dbReference>
<accession>A0A8T0HJ44</accession>
<dbReference type="InterPro" id="IPR013325">
    <property type="entry name" value="RNA_pol_sigma_r2"/>
</dbReference>
<dbReference type="Pfam" id="PF04539">
    <property type="entry name" value="Sigma70_r3"/>
    <property type="match status" value="1"/>
</dbReference>
<evidence type="ECO:0000256" key="5">
    <source>
        <dbReference type="ARBA" id="ARBA00023163"/>
    </source>
</evidence>
<keyword evidence="2" id="KW-0805">Transcription regulation</keyword>
<dbReference type="PROSITE" id="PS00715">
    <property type="entry name" value="SIGMA70_1"/>
    <property type="match status" value="1"/>
</dbReference>
<dbReference type="InterPro" id="IPR007630">
    <property type="entry name" value="RNA_pol_sigma70_r4"/>
</dbReference>
<protein>
    <recommendedName>
        <fullName evidence="7">RNA polymerase sigma-70 domain-containing protein</fullName>
    </recommendedName>
</protein>
<feature type="region of interest" description="Disordered" evidence="6">
    <location>
        <begin position="162"/>
        <end position="236"/>
    </location>
</feature>
<dbReference type="InterPro" id="IPR014284">
    <property type="entry name" value="RNA_pol_sigma-70_dom"/>
</dbReference>
<evidence type="ECO:0000256" key="4">
    <source>
        <dbReference type="ARBA" id="ARBA00023125"/>
    </source>
</evidence>
<dbReference type="GO" id="GO:0006352">
    <property type="term" value="P:DNA-templated transcription initiation"/>
    <property type="evidence" value="ECO:0007669"/>
    <property type="project" value="InterPro"/>
</dbReference>
<keyword evidence="5" id="KW-0804">Transcription</keyword>
<dbReference type="InterPro" id="IPR050239">
    <property type="entry name" value="Sigma-70_RNA_pol_init_factors"/>
</dbReference>
<comment type="similarity">
    <text evidence="1">Belongs to the sigma-70 factor family.</text>
</comment>
<evidence type="ECO:0000313" key="9">
    <source>
        <dbReference type="Proteomes" id="UP000822688"/>
    </source>
</evidence>
<evidence type="ECO:0000256" key="1">
    <source>
        <dbReference type="ARBA" id="ARBA00007788"/>
    </source>
</evidence>
<dbReference type="Pfam" id="PF00140">
    <property type="entry name" value="Sigma70_r1_2"/>
    <property type="match status" value="1"/>
</dbReference>
<dbReference type="EMBL" id="CM026427">
    <property type="protein sequence ID" value="KAG0570815.1"/>
    <property type="molecule type" value="Genomic_DNA"/>
</dbReference>